<accession>A0A2J8A5Y0</accession>
<name>A0A2J8A5Y0_9CHLO</name>
<reference evidence="1 2" key="1">
    <citation type="journal article" date="2017" name="Mol. Biol. Evol.">
        <title>The 4-celled Tetrabaena socialis nuclear genome reveals the essential components for genetic control of cell number at the origin of multicellularity in the volvocine lineage.</title>
        <authorList>
            <person name="Featherston J."/>
            <person name="Arakaki Y."/>
            <person name="Hanschen E.R."/>
            <person name="Ferris P.J."/>
            <person name="Michod R.E."/>
            <person name="Olson B.J.S.C."/>
            <person name="Nozaki H."/>
            <person name="Durand P.M."/>
        </authorList>
    </citation>
    <scope>NUCLEOTIDE SEQUENCE [LARGE SCALE GENOMIC DNA]</scope>
    <source>
        <strain evidence="1 2">NIES-571</strain>
    </source>
</reference>
<feature type="non-terminal residue" evidence="1">
    <location>
        <position position="1"/>
    </location>
</feature>
<dbReference type="Proteomes" id="UP000236333">
    <property type="component" value="Unassembled WGS sequence"/>
</dbReference>
<evidence type="ECO:0000313" key="1">
    <source>
        <dbReference type="EMBL" id="PNH07918.1"/>
    </source>
</evidence>
<dbReference type="EMBL" id="PGGS01000154">
    <property type="protein sequence ID" value="PNH07918.1"/>
    <property type="molecule type" value="Genomic_DNA"/>
</dbReference>
<evidence type="ECO:0000313" key="2">
    <source>
        <dbReference type="Proteomes" id="UP000236333"/>
    </source>
</evidence>
<keyword evidence="2" id="KW-1185">Reference proteome</keyword>
<dbReference type="OrthoDB" id="4771285at2759"/>
<proteinExistence type="predicted"/>
<gene>
    <name evidence="1" type="ORF">TSOC_005581</name>
</gene>
<comment type="caution">
    <text evidence="1">The sequence shown here is derived from an EMBL/GenBank/DDBJ whole genome shotgun (WGS) entry which is preliminary data.</text>
</comment>
<protein>
    <submittedName>
        <fullName evidence="1">Uncharacterized protein</fullName>
    </submittedName>
</protein>
<dbReference type="AlphaFoldDB" id="A0A2J8A5Y0"/>
<sequence>SLACPPPPPPQGIELENPNARFGVDLDTRDGTQSYFSQFGGFRSVKK</sequence>
<organism evidence="1 2">
    <name type="scientific">Tetrabaena socialis</name>
    <dbReference type="NCBI Taxonomy" id="47790"/>
    <lineage>
        <taxon>Eukaryota</taxon>
        <taxon>Viridiplantae</taxon>
        <taxon>Chlorophyta</taxon>
        <taxon>core chlorophytes</taxon>
        <taxon>Chlorophyceae</taxon>
        <taxon>CS clade</taxon>
        <taxon>Chlamydomonadales</taxon>
        <taxon>Tetrabaenaceae</taxon>
        <taxon>Tetrabaena</taxon>
    </lineage>
</organism>